<dbReference type="GO" id="GO:0003723">
    <property type="term" value="F:RNA binding"/>
    <property type="evidence" value="ECO:0007669"/>
    <property type="project" value="UniProtKB-UniRule"/>
</dbReference>
<dbReference type="InterPro" id="IPR025640">
    <property type="entry name" value="GYF_2"/>
</dbReference>
<comment type="caution">
    <text evidence="10">The sequence shown here is derived from an EMBL/GenBank/DDBJ whole genome shotgun (WGS) entry which is preliminary data.</text>
</comment>
<dbReference type="SUPFAM" id="SSF54928">
    <property type="entry name" value="RNA-binding domain, RBD"/>
    <property type="match status" value="2"/>
</dbReference>
<dbReference type="EMBL" id="JAKCXM010000016">
    <property type="protein sequence ID" value="KAJ0407894.1"/>
    <property type="molecule type" value="Genomic_DNA"/>
</dbReference>
<evidence type="ECO:0000256" key="7">
    <source>
        <dbReference type="SAM" id="Coils"/>
    </source>
</evidence>
<feature type="domain" description="RRM" evidence="9">
    <location>
        <begin position="411"/>
        <end position="495"/>
    </location>
</feature>
<evidence type="ECO:0000256" key="1">
    <source>
        <dbReference type="ARBA" id="ARBA00007747"/>
    </source>
</evidence>
<feature type="domain" description="RRM" evidence="9">
    <location>
        <begin position="280"/>
        <end position="367"/>
    </location>
</feature>
<comment type="similarity">
    <text evidence="1">Belongs to the HTATSF1 family.</text>
</comment>
<dbReference type="InterPro" id="IPR012677">
    <property type="entry name" value="Nucleotide-bd_a/b_plait_sf"/>
</dbReference>
<dbReference type="InterPro" id="IPR035979">
    <property type="entry name" value="RBD_domain_sf"/>
</dbReference>
<dbReference type="PANTHER" id="PTHR15608">
    <property type="entry name" value="SPLICING FACTOR U2AF-ASSOCIATED PROTEIN 2"/>
    <property type="match status" value="1"/>
</dbReference>
<feature type="compositionally biased region" description="Basic and acidic residues" evidence="8">
    <location>
        <begin position="500"/>
        <end position="516"/>
    </location>
</feature>
<dbReference type="InterPro" id="IPR034393">
    <property type="entry name" value="TatSF1-like"/>
</dbReference>
<dbReference type="GO" id="GO:0005684">
    <property type="term" value="C:U2-type spliceosomal complex"/>
    <property type="evidence" value="ECO:0007669"/>
    <property type="project" value="TreeGrafter"/>
</dbReference>
<dbReference type="Proteomes" id="UP001209570">
    <property type="component" value="Unassembled WGS sequence"/>
</dbReference>
<dbReference type="SMART" id="SM00360">
    <property type="entry name" value="RRM"/>
    <property type="match status" value="2"/>
</dbReference>
<dbReference type="AlphaFoldDB" id="A0AAD5M9R7"/>
<accession>A0AAD5M9R7</accession>
<keyword evidence="2" id="KW-0507">mRNA processing</keyword>
<feature type="compositionally biased region" description="Basic residues" evidence="8">
    <location>
        <begin position="259"/>
        <end position="269"/>
    </location>
</feature>
<feature type="coiled-coil region" evidence="7">
    <location>
        <begin position="127"/>
        <end position="154"/>
    </location>
</feature>
<dbReference type="Pfam" id="PF00076">
    <property type="entry name" value="RRM_1"/>
    <property type="match status" value="1"/>
</dbReference>
<feature type="compositionally biased region" description="Basic and acidic residues" evidence="8">
    <location>
        <begin position="549"/>
        <end position="559"/>
    </location>
</feature>
<dbReference type="FunFam" id="3.30.70.330:FF:000105">
    <property type="entry name" value="HIV Tat-specific factor 1 homolog"/>
    <property type="match status" value="1"/>
</dbReference>
<organism evidence="10 11">
    <name type="scientific">Pythium insidiosum</name>
    <name type="common">Pythiosis disease agent</name>
    <dbReference type="NCBI Taxonomy" id="114742"/>
    <lineage>
        <taxon>Eukaryota</taxon>
        <taxon>Sar</taxon>
        <taxon>Stramenopiles</taxon>
        <taxon>Oomycota</taxon>
        <taxon>Peronosporomycetes</taxon>
        <taxon>Pythiales</taxon>
        <taxon>Pythiaceae</taxon>
        <taxon>Pythium</taxon>
    </lineage>
</organism>
<proteinExistence type="inferred from homology"/>
<sequence length="575" mass="64717">MAMPATTAREELWMYVDAASGQQRGPLPVRLLKRLIRKGHVTPQHLVWTQRLNEWTPAATTEPFESYCRIWLSYWYYMIDGNPTQQGPVSTKDLMTLFLDGEIDGLTLVWTKDMAQWTPMGELPSLKEFVHEANEDQEREAEVLAQQRSAAEEDQVFDDASVQVFEAEDGKKYVFDAETKKWVTPEEKIAEDLEALRDEHGKQHDDSADIAELQKLAQATKLPSVPSAATAAPPTSSELVDAASTTPAQAGASEDQAKREKKRKKKKSKGERWQKAKSNTWVYVNGLPLDVTLEEVRDHFTKCGVIQTDLITGAPRIKLYRNKDLGGLNGDASVCFMKEASVELAVQLLDKSQIRPEWTIDVSPAVFEQKGAEYVKHKKPRLDSRARVKRLEQEKALSWNEGDDGDRAGLRIVVIKHMFTPDEIEDDAYELELKQEIEEECSKMGEITKVTMFSKHPDGVVVIKFASAGSAAKCVEVMNGRFFAGRKLVSHFWDGADYTHRESKEEEKKRAEKFDEWLNEGSSSSEEEDGGEEDDEGDDEHDTQGDSAGHTHQDGDVHAGRVLPDLDTLEDDDSD</sequence>
<dbReference type="PANTHER" id="PTHR15608:SF0">
    <property type="entry name" value="HIV TAT-SPECIFIC FACTOR 1"/>
    <property type="match status" value="1"/>
</dbReference>
<keyword evidence="3" id="KW-0677">Repeat</keyword>
<evidence type="ECO:0000256" key="6">
    <source>
        <dbReference type="PROSITE-ProRule" id="PRU00176"/>
    </source>
</evidence>
<keyword evidence="5" id="KW-0508">mRNA splicing</keyword>
<evidence type="ECO:0000313" key="11">
    <source>
        <dbReference type="Proteomes" id="UP001209570"/>
    </source>
</evidence>
<dbReference type="PROSITE" id="PS50102">
    <property type="entry name" value="RRM"/>
    <property type="match status" value="2"/>
</dbReference>
<dbReference type="CDD" id="cd12285">
    <property type="entry name" value="RRM3_RBM39_like"/>
    <property type="match status" value="1"/>
</dbReference>
<name>A0AAD5M9R7_PYTIN</name>
<reference evidence="10" key="1">
    <citation type="submission" date="2021-12" db="EMBL/GenBank/DDBJ databases">
        <title>Prjna785345.</title>
        <authorList>
            <person name="Rujirawat T."/>
            <person name="Krajaejun T."/>
        </authorList>
    </citation>
    <scope>NUCLEOTIDE SEQUENCE</scope>
    <source>
        <strain evidence="10">Pi057C3</strain>
    </source>
</reference>
<evidence type="ECO:0000256" key="4">
    <source>
        <dbReference type="ARBA" id="ARBA00022884"/>
    </source>
</evidence>
<keyword evidence="11" id="KW-1185">Reference proteome</keyword>
<gene>
    <name evidence="10" type="ORF">P43SY_009181</name>
</gene>
<evidence type="ECO:0000256" key="5">
    <source>
        <dbReference type="ARBA" id="ARBA00023187"/>
    </source>
</evidence>
<keyword evidence="7" id="KW-0175">Coiled coil</keyword>
<evidence type="ECO:0000256" key="3">
    <source>
        <dbReference type="ARBA" id="ARBA00022737"/>
    </source>
</evidence>
<keyword evidence="4 6" id="KW-0694">RNA-binding</keyword>
<evidence type="ECO:0000256" key="8">
    <source>
        <dbReference type="SAM" id="MobiDB-lite"/>
    </source>
</evidence>
<dbReference type="InterPro" id="IPR034392">
    <property type="entry name" value="TatSF1-like_RRM1"/>
</dbReference>
<evidence type="ECO:0000256" key="2">
    <source>
        <dbReference type="ARBA" id="ARBA00022664"/>
    </source>
</evidence>
<feature type="region of interest" description="Disordered" evidence="8">
    <location>
        <begin position="222"/>
        <end position="273"/>
    </location>
</feature>
<dbReference type="GO" id="GO:0005686">
    <property type="term" value="C:U2 snRNP"/>
    <property type="evidence" value="ECO:0007669"/>
    <property type="project" value="TreeGrafter"/>
</dbReference>
<feature type="compositionally biased region" description="Acidic residues" evidence="8">
    <location>
        <begin position="525"/>
        <end position="541"/>
    </location>
</feature>
<feature type="region of interest" description="Disordered" evidence="8">
    <location>
        <begin position="500"/>
        <end position="575"/>
    </location>
</feature>
<evidence type="ECO:0000259" key="9">
    <source>
        <dbReference type="PROSITE" id="PS50102"/>
    </source>
</evidence>
<dbReference type="Pfam" id="PF14237">
    <property type="entry name" value="GYF_2"/>
    <property type="match status" value="2"/>
</dbReference>
<feature type="compositionally biased region" description="Low complexity" evidence="8">
    <location>
        <begin position="223"/>
        <end position="237"/>
    </location>
</feature>
<dbReference type="CDD" id="cd12281">
    <property type="entry name" value="RRM1_TatSF1_like"/>
    <property type="match status" value="1"/>
</dbReference>
<evidence type="ECO:0000313" key="10">
    <source>
        <dbReference type="EMBL" id="KAJ0407894.1"/>
    </source>
</evidence>
<protein>
    <recommendedName>
        <fullName evidence="9">RRM domain-containing protein</fullName>
    </recommendedName>
</protein>
<dbReference type="GO" id="GO:0000398">
    <property type="term" value="P:mRNA splicing, via spliceosome"/>
    <property type="evidence" value="ECO:0007669"/>
    <property type="project" value="InterPro"/>
</dbReference>
<dbReference type="Gene3D" id="3.30.70.330">
    <property type="match status" value="2"/>
</dbReference>
<dbReference type="InterPro" id="IPR000504">
    <property type="entry name" value="RRM_dom"/>
</dbReference>